<keyword evidence="4 9" id="KW-0812">Transmembrane</keyword>
<evidence type="ECO:0000256" key="2">
    <source>
        <dbReference type="ARBA" id="ARBA00004141"/>
    </source>
</evidence>
<evidence type="ECO:0000256" key="4">
    <source>
        <dbReference type="ARBA" id="ARBA00022692"/>
    </source>
</evidence>
<keyword evidence="6 9" id="KW-1133">Transmembrane helix</keyword>
<keyword evidence="5" id="KW-0552">Olfaction</keyword>
<evidence type="ECO:0000313" key="12">
    <source>
        <dbReference type="Proteomes" id="UP000694403"/>
    </source>
</evidence>
<dbReference type="GO" id="GO:0005886">
    <property type="term" value="C:plasma membrane"/>
    <property type="evidence" value="ECO:0007669"/>
    <property type="project" value="TreeGrafter"/>
</dbReference>
<dbReference type="InterPro" id="IPR000725">
    <property type="entry name" value="Olfact_rcpt"/>
</dbReference>
<organism evidence="11 12">
    <name type="scientific">Chelydra serpentina</name>
    <name type="common">Snapping turtle</name>
    <name type="synonym">Testudo serpentina</name>
    <dbReference type="NCBI Taxonomy" id="8475"/>
    <lineage>
        <taxon>Eukaryota</taxon>
        <taxon>Metazoa</taxon>
        <taxon>Chordata</taxon>
        <taxon>Craniata</taxon>
        <taxon>Vertebrata</taxon>
        <taxon>Euteleostomi</taxon>
        <taxon>Archelosauria</taxon>
        <taxon>Testudinata</taxon>
        <taxon>Testudines</taxon>
        <taxon>Cryptodira</taxon>
        <taxon>Durocryptodira</taxon>
        <taxon>Americhelydia</taxon>
        <taxon>Chelydroidea</taxon>
        <taxon>Chelydridae</taxon>
        <taxon>Chelydra</taxon>
    </lineage>
</organism>
<protein>
    <recommendedName>
        <fullName evidence="10">G-protein coupled receptors family 1 profile domain-containing protein</fullName>
    </recommendedName>
</protein>
<feature type="domain" description="G-protein coupled receptors family 1 profile" evidence="10">
    <location>
        <begin position="44"/>
        <end position="359"/>
    </location>
</feature>
<feature type="transmembrane region" description="Helical" evidence="9">
    <location>
        <begin position="143"/>
        <end position="166"/>
    </location>
</feature>
<dbReference type="FunFam" id="1.20.1070.10:FF:000006">
    <property type="entry name" value="Olfactory receptor"/>
    <property type="match status" value="1"/>
</dbReference>
<reference evidence="11" key="1">
    <citation type="submission" date="2025-08" db="UniProtKB">
        <authorList>
            <consortium name="Ensembl"/>
        </authorList>
    </citation>
    <scope>IDENTIFICATION</scope>
</reference>
<evidence type="ECO:0000256" key="7">
    <source>
        <dbReference type="ARBA" id="ARBA00023136"/>
    </source>
</evidence>
<feature type="transmembrane region" description="Helical" evidence="9">
    <location>
        <begin position="28"/>
        <end position="51"/>
    </location>
</feature>
<dbReference type="Pfam" id="PF13853">
    <property type="entry name" value="7tm_4"/>
    <property type="match status" value="2"/>
</dbReference>
<dbReference type="PROSITE" id="PS50262">
    <property type="entry name" value="G_PROTEIN_RECEP_F1_2"/>
    <property type="match status" value="1"/>
</dbReference>
<dbReference type="Ensembl" id="ENSCSRT00000012699.1">
    <property type="protein sequence ID" value="ENSCSRP00000012217.1"/>
    <property type="gene ID" value="ENSCSRG00000009179.1"/>
</dbReference>
<dbReference type="CDD" id="cd15951">
    <property type="entry name" value="7tmA_OR52R_52L-like"/>
    <property type="match status" value="1"/>
</dbReference>
<reference evidence="11" key="2">
    <citation type="submission" date="2025-09" db="UniProtKB">
        <authorList>
            <consortium name="Ensembl"/>
        </authorList>
    </citation>
    <scope>IDENTIFICATION</scope>
</reference>
<sequence>MSDSNTTDFTNPTTFILLGIPGLEAAHVWISILFCTTYAIAVLGNFTILFIVKIDQSLHGPMFYFLCMLAVTDLVLSTSILPKMLSILWFNSREINFSACLTQMYFIHCFSAMESGIFVAMALDRYVAICDPLRHATRLTNTVVAKIGLAVVLRGGILSLPCPILARRLPYCRTNIISHSSCEHLAVVKLACADIRVSSYYSLSVAFFVIGLDSFCIAMSYIQILRAIFCLPRRDARLKTFGTCGSHLCVILAFYIPALFSFLTHRLSVRFLVTGLDVFFITVSYIQILRAIFSLPRKDVRLKTFGTCSSHICAILVFYTPALFSSLTHRFGHNVPLYFFILSANVYLLVPSLLHPLIYGARTKEIRDSLLQLFPHKRV</sequence>
<dbReference type="AlphaFoldDB" id="A0A8C3SAU4"/>
<keyword evidence="12" id="KW-1185">Reference proteome</keyword>
<keyword evidence="7 9" id="KW-0472">Membrane</keyword>
<feature type="transmembrane region" description="Helical" evidence="9">
    <location>
        <begin position="241"/>
        <end position="263"/>
    </location>
</feature>
<feature type="transmembrane region" description="Helical" evidence="9">
    <location>
        <begin position="269"/>
        <end position="293"/>
    </location>
</feature>
<evidence type="ECO:0000256" key="6">
    <source>
        <dbReference type="ARBA" id="ARBA00022989"/>
    </source>
</evidence>
<dbReference type="PANTHER" id="PTHR26450">
    <property type="entry name" value="OLFACTORY RECEPTOR 56B1-RELATED"/>
    <property type="match status" value="1"/>
</dbReference>
<dbReference type="GO" id="GO:0004984">
    <property type="term" value="F:olfactory receptor activity"/>
    <property type="evidence" value="ECO:0007669"/>
    <property type="project" value="InterPro"/>
</dbReference>
<evidence type="ECO:0000256" key="1">
    <source>
        <dbReference type="ARBA" id="ARBA00002936"/>
    </source>
</evidence>
<dbReference type="Gene3D" id="1.20.1070.10">
    <property type="entry name" value="Rhodopsin 7-helix transmembrane proteins"/>
    <property type="match status" value="2"/>
</dbReference>
<evidence type="ECO:0000313" key="11">
    <source>
        <dbReference type="Ensembl" id="ENSCSRP00000012217.1"/>
    </source>
</evidence>
<evidence type="ECO:0000256" key="5">
    <source>
        <dbReference type="ARBA" id="ARBA00022725"/>
    </source>
</evidence>
<dbReference type="InterPro" id="IPR050402">
    <property type="entry name" value="OR51/52/56-like"/>
</dbReference>
<dbReference type="InterPro" id="IPR017452">
    <property type="entry name" value="GPCR_Rhodpsn_7TM"/>
</dbReference>
<keyword evidence="3" id="KW-0716">Sensory transduction</keyword>
<dbReference type="GO" id="GO:0004930">
    <property type="term" value="F:G protein-coupled receptor activity"/>
    <property type="evidence" value="ECO:0007669"/>
    <property type="project" value="InterPro"/>
</dbReference>
<feature type="transmembrane region" description="Helical" evidence="9">
    <location>
        <begin position="205"/>
        <end position="229"/>
    </location>
</feature>
<evidence type="ECO:0000259" key="10">
    <source>
        <dbReference type="PROSITE" id="PS50262"/>
    </source>
</evidence>
<accession>A0A8C3SAU4</accession>
<dbReference type="SUPFAM" id="SSF81321">
    <property type="entry name" value="Family A G protein-coupled receptor-like"/>
    <property type="match status" value="2"/>
</dbReference>
<feature type="transmembrane region" description="Helical" evidence="9">
    <location>
        <begin position="63"/>
        <end position="85"/>
    </location>
</feature>
<dbReference type="PRINTS" id="PR00237">
    <property type="entry name" value="GPCRRHODOPSN"/>
</dbReference>
<feature type="transmembrane region" description="Helical" evidence="9">
    <location>
        <begin position="305"/>
        <end position="325"/>
    </location>
</feature>
<feature type="transmembrane region" description="Helical" evidence="9">
    <location>
        <begin position="105"/>
        <end position="123"/>
    </location>
</feature>
<comment type="function">
    <text evidence="1">Odorant receptor.</text>
</comment>
<dbReference type="InterPro" id="IPR000276">
    <property type="entry name" value="GPCR_Rhodpsn"/>
</dbReference>
<evidence type="ECO:0000256" key="3">
    <source>
        <dbReference type="ARBA" id="ARBA00022606"/>
    </source>
</evidence>
<dbReference type="PRINTS" id="PR00245">
    <property type="entry name" value="OLFACTORYR"/>
</dbReference>
<dbReference type="PANTHER" id="PTHR26450:SF87">
    <property type="entry name" value="OLFACTORY RECEPTOR 51F2"/>
    <property type="match status" value="1"/>
</dbReference>
<evidence type="ECO:0000256" key="8">
    <source>
        <dbReference type="ARBA" id="ARBA00023224"/>
    </source>
</evidence>
<proteinExistence type="predicted"/>
<dbReference type="Proteomes" id="UP000694403">
    <property type="component" value="Unplaced"/>
</dbReference>
<name>A0A8C3SAU4_CHESE</name>
<keyword evidence="8" id="KW-0807">Transducer</keyword>
<feature type="transmembrane region" description="Helical" evidence="9">
    <location>
        <begin position="337"/>
        <end position="359"/>
    </location>
</feature>
<comment type="subcellular location">
    <subcellularLocation>
        <location evidence="2">Membrane</location>
        <topology evidence="2">Multi-pass membrane protein</topology>
    </subcellularLocation>
</comment>
<evidence type="ECO:0000256" key="9">
    <source>
        <dbReference type="SAM" id="Phobius"/>
    </source>
</evidence>